<gene>
    <name evidence="2" type="ORF">GCM10009430_11140</name>
</gene>
<keyword evidence="3" id="KW-1185">Reference proteome</keyword>
<evidence type="ECO:0000259" key="1">
    <source>
        <dbReference type="Pfam" id="PF08818"/>
    </source>
</evidence>
<dbReference type="SUPFAM" id="SSF159888">
    <property type="entry name" value="YdhG-like"/>
    <property type="match status" value="1"/>
</dbReference>
<sequence length="152" mass="17739">MQYKANSPEEYINAIPEERKEVMQTLRKVILENLPDGFSEVMSYGMIGYVVPHELYPNGYHCDPKLPLPFMNIASQKNFIAVYHSGMYADKNLMDWFVGEYPKYVKTRLDMGKSCVRFKKIDTIPMELIGELASKMTPKQWIELYEANIKKK</sequence>
<reference evidence="3" key="1">
    <citation type="journal article" date="2019" name="Int. J. Syst. Evol. Microbiol.">
        <title>The Global Catalogue of Microorganisms (GCM) 10K type strain sequencing project: providing services to taxonomists for standard genome sequencing and annotation.</title>
        <authorList>
            <consortium name="The Broad Institute Genomics Platform"/>
            <consortium name="The Broad Institute Genome Sequencing Center for Infectious Disease"/>
            <person name="Wu L."/>
            <person name="Ma J."/>
        </authorList>
    </citation>
    <scope>NUCLEOTIDE SEQUENCE [LARGE SCALE GENOMIC DNA]</scope>
    <source>
        <strain evidence="3">JCM 15974</strain>
    </source>
</reference>
<dbReference type="Pfam" id="PF08818">
    <property type="entry name" value="DUF1801"/>
    <property type="match status" value="1"/>
</dbReference>
<comment type="caution">
    <text evidence="2">The sequence shown here is derived from an EMBL/GenBank/DDBJ whole genome shotgun (WGS) entry which is preliminary data.</text>
</comment>
<dbReference type="Gene3D" id="3.90.1150.200">
    <property type="match status" value="1"/>
</dbReference>
<evidence type="ECO:0000313" key="2">
    <source>
        <dbReference type="EMBL" id="GAA0715982.1"/>
    </source>
</evidence>
<dbReference type="InterPro" id="IPR014922">
    <property type="entry name" value="YdhG-like"/>
</dbReference>
<protein>
    <submittedName>
        <fullName evidence="2">DUF1801 domain-containing protein</fullName>
    </submittedName>
</protein>
<dbReference type="Proteomes" id="UP001501758">
    <property type="component" value="Unassembled WGS sequence"/>
</dbReference>
<evidence type="ECO:0000313" key="3">
    <source>
        <dbReference type="Proteomes" id="UP001501758"/>
    </source>
</evidence>
<feature type="domain" description="YdhG-like" evidence="1">
    <location>
        <begin position="19"/>
        <end position="134"/>
    </location>
</feature>
<accession>A0ABP3TQK6</accession>
<organism evidence="2 3">
    <name type="scientific">Aquimarina litoralis</name>
    <dbReference type="NCBI Taxonomy" id="584605"/>
    <lineage>
        <taxon>Bacteria</taxon>
        <taxon>Pseudomonadati</taxon>
        <taxon>Bacteroidota</taxon>
        <taxon>Flavobacteriia</taxon>
        <taxon>Flavobacteriales</taxon>
        <taxon>Flavobacteriaceae</taxon>
        <taxon>Aquimarina</taxon>
    </lineage>
</organism>
<name>A0ABP3TQK6_9FLAO</name>
<dbReference type="RefSeq" id="WP_343911290.1">
    <property type="nucleotide sequence ID" value="NZ_BAAAGE010000001.1"/>
</dbReference>
<dbReference type="EMBL" id="BAAAGE010000001">
    <property type="protein sequence ID" value="GAA0715982.1"/>
    <property type="molecule type" value="Genomic_DNA"/>
</dbReference>
<proteinExistence type="predicted"/>